<proteinExistence type="predicted"/>
<feature type="transmembrane region" description="Helical" evidence="1">
    <location>
        <begin position="108"/>
        <end position="125"/>
    </location>
</feature>
<keyword evidence="1" id="KW-0472">Membrane</keyword>
<comment type="caution">
    <text evidence="2">The sequence shown here is derived from an EMBL/GenBank/DDBJ whole genome shotgun (WGS) entry which is preliminary data.</text>
</comment>
<gene>
    <name evidence="2" type="ORF">A3H51_01005</name>
</gene>
<reference evidence="2 3" key="1">
    <citation type="journal article" date="2016" name="Nat. Commun.">
        <title>Thousands of microbial genomes shed light on interconnected biogeochemical processes in an aquifer system.</title>
        <authorList>
            <person name="Anantharaman K."/>
            <person name="Brown C.T."/>
            <person name="Hug L.A."/>
            <person name="Sharon I."/>
            <person name="Castelle C.J."/>
            <person name="Probst A.J."/>
            <person name="Thomas B.C."/>
            <person name="Singh A."/>
            <person name="Wilkins M.J."/>
            <person name="Karaoz U."/>
            <person name="Brodie E.L."/>
            <person name="Williams K.H."/>
            <person name="Hubbard S.S."/>
            <person name="Banfield J.F."/>
        </authorList>
    </citation>
    <scope>NUCLEOTIDE SEQUENCE [LARGE SCALE GENOMIC DNA]</scope>
</reference>
<dbReference type="EMBL" id="MHOJ01000003">
    <property type="protein sequence ID" value="OGZ63048.1"/>
    <property type="molecule type" value="Genomic_DNA"/>
</dbReference>
<dbReference type="Proteomes" id="UP000178509">
    <property type="component" value="Unassembled WGS sequence"/>
</dbReference>
<evidence type="ECO:0000313" key="3">
    <source>
        <dbReference type="Proteomes" id="UP000178509"/>
    </source>
</evidence>
<feature type="transmembrane region" description="Helical" evidence="1">
    <location>
        <begin position="313"/>
        <end position="334"/>
    </location>
</feature>
<protein>
    <submittedName>
        <fullName evidence="2">Uncharacterized protein</fullName>
    </submittedName>
</protein>
<feature type="transmembrane region" description="Helical" evidence="1">
    <location>
        <begin position="83"/>
        <end position="101"/>
    </location>
</feature>
<evidence type="ECO:0000313" key="2">
    <source>
        <dbReference type="EMBL" id="OGZ63048.1"/>
    </source>
</evidence>
<organism evidence="2 3">
    <name type="scientific">Candidatus Spechtbacteria bacterium RIFCSPLOWO2_02_FULL_38_8</name>
    <dbReference type="NCBI Taxonomy" id="1802164"/>
    <lineage>
        <taxon>Bacteria</taxon>
        <taxon>Candidatus Spechtiibacteriota</taxon>
    </lineage>
</organism>
<keyword evidence="1" id="KW-1133">Transmembrane helix</keyword>
<evidence type="ECO:0000256" key="1">
    <source>
        <dbReference type="SAM" id="Phobius"/>
    </source>
</evidence>
<dbReference type="STRING" id="1802164.A3H51_01005"/>
<feature type="transmembrane region" description="Helical" evidence="1">
    <location>
        <begin position="281"/>
        <end position="301"/>
    </location>
</feature>
<name>A0A1G2HMD6_9BACT</name>
<dbReference type="AlphaFoldDB" id="A0A1G2HMD6"/>
<accession>A0A1G2HMD6</accession>
<keyword evidence="1" id="KW-0812">Transmembrane</keyword>
<sequence length="778" mass="86454">MGSKNTMSFTQKLHKFFDIKNLKLPEMFFDFKKIKFIQKIVYSLPLATIFLWYPQIVNAEVANTNWLGFLNPINWIKKLIEWIVGLGLAILAAFITFFAMIINLIVTALTWLASFFAEFAINLTLTTDYTGGDIFNAGWSVFRDIANMGLVLVLVAIALGTMLKLRIGNKDQLVPFIFIAFLINYTPVIIGIIIDIANILSFIFWDSAKNFVSAFMRVNPLNNVLGTLGTVINNMIKAVFSNFKLDDFVALMLTYSLATLLNLIILFIFLLLTALFFGRTLALLILGMVSPIAFLAYILPSTRKHFTTWWNNFLKWAMITIPLLISMWLGGIFINNLTGLCTETAGQYFTTNIPQGGGIGNALSGGDQNSQYSLLGDNGQNACAITSLAFAAAVLLMGVNISLKSSAAGAQIITSRAKKLRAAATKWAKSESAKRTQQVTAKPLATAGQKLAGTRLAQSRLGAPVRNLGLAMQTPAVKWKEQYRAESKRFANMTFEQMRAMLFDRSNKGAAAWAYAAKNDPDKLQKAVDEDKSGQLKKILEFMVKRSDFRGDDSMKDVEKQMPLEVAMARARAEMIAKQRKEYLADTSKPAVTLPTDAEVLASPELDKHLEKLDTLISKFSDGDVGSMSAKSLADEKIIDALEKHGKLTKGAIESLAKSEEKMTTVDRGIEEKHKREMIDVLKKMSSEERLKTFGSTAKRIGTMSPEKYRDFLLSPEAYKLMAPYKRRLESASPYFKVMESHPYLAARHASAGVSREDVITKKDLEKLREDLASSGGK</sequence>
<feature type="transmembrane region" description="Helical" evidence="1">
    <location>
        <begin position="145"/>
        <end position="165"/>
    </location>
</feature>
<feature type="transmembrane region" description="Helical" evidence="1">
    <location>
        <begin position="252"/>
        <end position="275"/>
    </location>
</feature>
<feature type="transmembrane region" description="Helical" evidence="1">
    <location>
        <begin position="177"/>
        <end position="204"/>
    </location>
</feature>